<dbReference type="OrthoDB" id="2408226at2759"/>
<feature type="compositionally biased region" description="Polar residues" evidence="1">
    <location>
        <begin position="108"/>
        <end position="121"/>
    </location>
</feature>
<accession>A0A8H3LNC4</accession>
<reference evidence="2" key="1">
    <citation type="submission" date="2019-10" db="EMBL/GenBank/DDBJ databases">
        <title>Conservation and host-specific expression of non-tandemly repeated heterogenous ribosome RNA gene in arbuscular mycorrhizal fungi.</title>
        <authorList>
            <person name="Maeda T."/>
            <person name="Kobayashi Y."/>
            <person name="Nakagawa T."/>
            <person name="Ezawa T."/>
            <person name="Yamaguchi K."/>
            <person name="Bino T."/>
            <person name="Nishimoto Y."/>
            <person name="Shigenobu S."/>
            <person name="Kawaguchi M."/>
        </authorList>
    </citation>
    <scope>NUCLEOTIDE SEQUENCE</scope>
    <source>
        <strain evidence="2">HR1</strain>
    </source>
</reference>
<dbReference type="Proteomes" id="UP000615446">
    <property type="component" value="Unassembled WGS sequence"/>
</dbReference>
<evidence type="ECO:0000313" key="3">
    <source>
        <dbReference type="Proteomes" id="UP000615446"/>
    </source>
</evidence>
<dbReference type="AlphaFoldDB" id="A0A8H3LNC4"/>
<organism evidence="2 3">
    <name type="scientific">Rhizophagus clarus</name>
    <dbReference type="NCBI Taxonomy" id="94130"/>
    <lineage>
        <taxon>Eukaryota</taxon>
        <taxon>Fungi</taxon>
        <taxon>Fungi incertae sedis</taxon>
        <taxon>Mucoromycota</taxon>
        <taxon>Glomeromycotina</taxon>
        <taxon>Glomeromycetes</taxon>
        <taxon>Glomerales</taxon>
        <taxon>Glomeraceae</taxon>
        <taxon>Rhizophagus</taxon>
    </lineage>
</organism>
<feature type="compositionally biased region" description="Low complexity" evidence="1">
    <location>
        <begin position="95"/>
        <end position="104"/>
    </location>
</feature>
<name>A0A8H3LNC4_9GLOM</name>
<comment type="caution">
    <text evidence="2">The sequence shown here is derived from an EMBL/GenBank/DDBJ whole genome shotgun (WGS) entry which is preliminary data.</text>
</comment>
<proteinExistence type="predicted"/>
<protein>
    <submittedName>
        <fullName evidence="2">Uncharacterized protein</fullName>
    </submittedName>
</protein>
<sequence>MATKRGEKQNIDDNKRISRRNTEKSSEAEKQIRLSDDNVEVQQHRSIRGTFTSRVKGVMYSVFEATGHKLPFINTQVSLSKIQEWKTADDRAGAADDGATNDGRPNNGVANDSAANNGATNDSIADDDILSSDSYNTKEEGQYVNSLLENYGLHRK</sequence>
<feature type="compositionally biased region" description="Basic and acidic residues" evidence="1">
    <location>
        <begin position="1"/>
        <end position="36"/>
    </location>
</feature>
<dbReference type="EMBL" id="BLAL01000178">
    <property type="protein sequence ID" value="GES88424.1"/>
    <property type="molecule type" value="Genomic_DNA"/>
</dbReference>
<evidence type="ECO:0000313" key="2">
    <source>
        <dbReference type="EMBL" id="GES88424.1"/>
    </source>
</evidence>
<evidence type="ECO:0000256" key="1">
    <source>
        <dbReference type="SAM" id="MobiDB-lite"/>
    </source>
</evidence>
<feature type="region of interest" description="Disordered" evidence="1">
    <location>
        <begin position="1"/>
        <end position="38"/>
    </location>
</feature>
<feature type="region of interest" description="Disordered" evidence="1">
    <location>
        <begin position="88"/>
        <end position="137"/>
    </location>
</feature>
<gene>
    <name evidence="2" type="ORF">RCL2_001537900</name>
</gene>